<accession>A0A1G1WLA9</accession>
<sequence length="1504" mass="162960">MAQDVKYTFGTVDQPHKSTPLVKDKAANAEFYNVLSDAGLIDDSGLIRQLHFQPKNSGILQQEDEAWLNTFLAQFPDTPLSQARALAVFQQELQKHEVAGNVGSADRIRQANIVGSTTDPYVGIVYKSVEQRLEEAKASGVEDRLSAIAIRAQVKAQLDDRLKINLEELKVQFPPGTQTEDLFKSYTNHITGYSEQLAETFNGVYFATPHNEFGNLERFRRASSAVASSWSGQSQNGQDFRRDITAKAEQAVDAWIAANPSYAADAPGIKQSLVAAGELSLSQGALPIFAHQISLDHVLLEQALDRRLFETRTGGLANIPIPSESTAHGLAGVTPRQDAQVSLALFSYNENGVLKQAPDFVPIPTEEHEAVESANRIILNLEKEGYTLDEGSTRGLYELVKVSRNPVGIWKYLFPSLKKAAFYVGAEPSEFQKTLSKFTDQTKMRRFEEDLMIRLIARTVGRKWFYAVEEIYNPRTGKLEKQFVNRPWRAFYNTITLQDLTRGIAKKIEGSDTLSRSLGRLKSGDYIKISSSGDKKIKIHGLGLMNLDFEKDFEFGSKLRSYFNAISSKDPNSISWLKANKGDIWKARAEFDNITQLRELANLLRRRKNNGDRDRSNWVDWAANVVRKTGWVLLKRGFNFVDSKLGIRQFADTQIAKIWPTGKLGSIMKVTGELGGLLTKGVPGGFMGGAAISLLLGNPGYMGLGALIGGLGKGGVLFGGLAYLVSGGDLSSVLAGNMSGLFYSPFTVVGGGFRLLTFYQDLLESATMMNRFRAWSTGGTRVPALLRGIGQFMVRTSGPIRMLGWGGLSRPSVSTIGVLGQYVNLFKIPIVGPIGTFLFLTQSLGWGVPQSVIASFFAGFGQWALTTYLPFKIENYLNVLSLTKGWSGGLLFKLFTKNVLGLDVTLAGNFGTILRKVISVSFKLGGILGGIGGFWAGNNLGGPWVGALFVPLGMALGSLLQAILGKAGFLLNWGYFLGLLIGHGGPIGLITNLLFTLPDGPIGWIAKIVDIVIVTDRVWSIINVFRSWGAQGWSALGQLIKNPLSQLINQLIGGFFRRIWAGLRYGLWSVGVFWQAAIKPFLWSLALRFAGWFTNGSLTGVLTAARGAVWTVLRASWGIVARSAVWAFGLGVRALVGLFAGASLAALGWLIVAALVALLIYGLIAFVSFKGEPVTKENILISVTPVGTSFGCNGKIPKNDDPNATQSIKFQIRVLNNTPSDPDTGGVKIAVSVVAKPSFGNLPLPIADLVPSDKAVPGTDRIIINPGAVETFEHTIENFSLNQDTRVTETAEALGIKDVRDDGSGGKFEISGLGSCSINIGNPVFDTPTGYPVAGKISTPAFKSGSSLLGYHGGGAVDIASHETIRRGASIRGAFIYTTHEGVAYAGPYDPDGYGIYVRVVGSSFVTYYAHLESAERAISLAGVNGVRVTAGCLIGRVDATGNSSGSDPNHLHYEVRRFVGGREFPFESDMKETFKAFQPKITDRDVIQENEVNTSGGNCLSAP</sequence>
<dbReference type="Proteomes" id="UP000177821">
    <property type="component" value="Unassembled WGS sequence"/>
</dbReference>
<feature type="transmembrane region" description="Helical" evidence="1">
    <location>
        <begin position="976"/>
        <end position="995"/>
    </location>
</feature>
<reference evidence="3 4" key="1">
    <citation type="journal article" date="2016" name="Nat. Commun.">
        <title>Thousands of microbial genomes shed light on interconnected biogeochemical processes in an aquifer system.</title>
        <authorList>
            <person name="Anantharaman K."/>
            <person name="Brown C.T."/>
            <person name="Hug L.A."/>
            <person name="Sharon I."/>
            <person name="Castelle C.J."/>
            <person name="Probst A.J."/>
            <person name="Thomas B.C."/>
            <person name="Singh A."/>
            <person name="Wilkins M.J."/>
            <person name="Karaoz U."/>
            <person name="Brodie E.L."/>
            <person name="Williams K.H."/>
            <person name="Hubbard S.S."/>
            <person name="Banfield J.F."/>
        </authorList>
    </citation>
    <scope>NUCLEOTIDE SEQUENCE [LARGE SCALE GENOMIC DNA]</scope>
</reference>
<feature type="transmembrane region" description="Helical" evidence="1">
    <location>
        <begin position="852"/>
        <end position="871"/>
    </location>
</feature>
<dbReference type="SUPFAM" id="SSF51261">
    <property type="entry name" value="Duplicated hybrid motif"/>
    <property type="match status" value="1"/>
</dbReference>
<dbReference type="InterPro" id="IPR011055">
    <property type="entry name" value="Dup_hybrid_motif"/>
</dbReference>
<feature type="domain" description="M23ase beta-sheet core" evidence="2">
    <location>
        <begin position="1372"/>
        <end position="1458"/>
    </location>
</feature>
<proteinExistence type="predicted"/>
<feature type="transmembrane region" description="Helical" evidence="1">
    <location>
        <begin position="1125"/>
        <end position="1142"/>
    </location>
</feature>
<dbReference type="Pfam" id="PF01551">
    <property type="entry name" value="Peptidase_M23"/>
    <property type="match status" value="1"/>
</dbReference>
<dbReference type="InterPro" id="IPR050570">
    <property type="entry name" value="Cell_wall_metabolism_enzyme"/>
</dbReference>
<keyword evidence="1" id="KW-0812">Transmembrane</keyword>
<protein>
    <recommendedName>
        <fullName evidence="2">M23ase beta-sheet core domain-containing protein</fullName>
    </recommendedName>
</protein>
<keyword evidence="1" id="KW-1133">Transmembrane helix</keyword>
<feature type="transmembrane region" description="Helical" evidence="1">
    <location>
        <begin position="943"/>
        <end position="964"/>
    </location>
</feature>
<organism evidence="3 4">
    <name type="scientific">Candidatus Woykebacteria bacterium RIFCSPHIGHO2_02_FULL_43_16b</name>
    <dbReference type="NCBI Taxonomy" id="1802601"/>
    <lineage>
        <taxon>Bacteria</taxon>
        <taxon>Candidatus Woykeibacteriota</taxon>
    </lineage>
</organism>
<evidence type="ECO:0000256" key="1">
    <source>
        <dbReference type="SAM" id="Phobius"/>
    </source>
</evidence>
<feature type="transmembrane region" description="Helical" evidence="1">
    <location>
        <begin position="917"/>
        <end position="937"/>
    </location>
</feature>
<feature type="transmembrane region" description="Helical" evidence="1">
    <location>
        <begin position="1065"/>
        <end position="1086"/>
    </location>
</feature>
<dbReference type="PANTHER" id="PTHR21666:SF286">
    <property type="entry name" value="LIPOPROTEIN NLPD"/>
    <property type="match status" value="1"/>
</dbReference>
<dbReference type="PANTHER" id="PTHR21666">
    <property type="entry name" value="PEPTIDASE-RELATED"/>
    <property type="match status" value="1"/>
</dbReference>
<gene>
    <name evidence="3" type="ORF">A3J50_00375</name>
</gene>
<dbReference type="EMBL" id="MHCX01000050">
    <property type="protein sequence ID" value="OGY28464.1"/>
    <property type="molecule type" value="Genomic_DNA"/>
</dbReference>
<evidence type="ECO:0000313" key="3">
    <source>
        <dbReference type="EMBL" id="OGY28464.1"/>
    </source>
</evidence>
<dbReference type="GO" id="GO:0004222">
    <property type="term" value="F:metalloendopeptidase activity"/>
    <property type="evidence" value="ECO:0007669"/>
    <property type="project" value="TreeGrafter"/>
</dbReference>
<dbReference type="Gene3D" id="2.70.70.10">
    <property type="entry name" value="Glucose Permease (Domain IIA)"/>
    <property type="match status" value="1"/>
</dbReference>
<evidence type="ECO:0000259" key="2">
    <source>
        <dbReference type="Pfam" id="PF01551"/>
    </source>
</evidence>
<comment type="caution">
    <text evidence="3">The sequence shown here is derived from an EMBL/GenBank/DDBJ whole genome shotgun (WGS) entry which is preliminary data.</text>
</comment>
<feature type="transmembrane region" description="Helical" evidence="1">
    <location>
        <begin position="1148"/>
        <end position="1169"/>
    </location>
</feature>
<dbReference type="InterPro" id="IPR016047">
    <property type="entry name" value="M23ase_b-sheet_dom"/>
</dbReference>
<keyword evidence="1" id="KW-0472">Membrane</keyword>
<name>A0A1G1WLA9_9BACT</name>
<dbReference type="CDD" id="cd12797">
    <property type="entry name" value="M23_peptidase"/>
    <property type="match status" value="1"/>
</dbReference>
<evidence type="ECO:0000313" key="4">
    <source>
        <dbReference type="Proteomes" id="UP000177821"/>
    </source>
</evidence>